<dbReference type="GeneID" id="37027999"/>
<feature type="region of interest" description="Disordered" evidence="1">
    <location>
        <begin position="281"/>
        <end position="300"/>
    </location>
</feature>
<evidence type="ECO:0000313" key="3">
    <source>
        <dbReference type="Proteomes" id="UP000245884"/>
    </source>
</evidence>
<dbReference type="AlphaFoldDB" id="A0A316UXI1"/>
<feature type="compositionally biased region" description="Basic residues" evidence="1">
    <location>
        <begin position="465"/>
        <end position="474"/>
    </location>
</feature>
<feature type="region of interest" description="Disordered" evidence="1">
    <location>
        <begin position="308"/>
        <end position="423"/>
    </location>
</feature>
<keyword evidence="3" id="KW-1185">Reference proteome</keyword>
<proteinExistence type="predicted"/>
<feature type="region of interest" description="Disordered" evidence="1">
    <location>
        <begin position="440"/>
        <end position="512"/>
    </location>
</feature>
<evidence type="ECO:0000256" key="1">
    <source>
        <dbReference type="SAM" id="MobiDB-lite"/>
    </source>
</evidence>
<feature type="compositionally biased region" description="Polar residues" evidence="1">
    <location>
        <begin position="341"/>
        <end position="365"/>
    </location>
</feature>
<name>A0A316UXI1_9BASI</name>
<protein>
    <submittedName>
        <fullName evidence="2">Uncharacterized protein</fullName>
    </submittedName>
</protein>
<feature type="compositionally biased region" description="Low complexity" evidence="1">
    <location>
        <begin position="262"/>
        <end position="271"/>
    </location>
</feature>
<feature type="compositionally biased region" description="Pro residues" evidence="1">
    <location>
        <begin position="22"/>
        <end position="34"/>
    </location>
</feature>
<dbReference type="RefSeq" id="XP_025362457.1">
    <property type="nucleotide sequence ID" value="XM_025506176.1"/>
</dbReference>
<feature type="compositionally biased region" description="Polar residues" evidence="1">
    <location>
        <begin position="481"/>
        <end position="493"/>
    </location>
</feature>
<feature type="compositionally biased region" description="Polar residues" evidence="1">
    <location>
        <begin position="151"/>
        <end position="164"/>
    </location>
</feature>
<feature type="compositionally biased region" description="Low complexity" evidence="1">
    <location>
        <begin position="308"/>
        <end position="321"/>
    </location>
</feature>
<evidence type="ECO:0000313" key="2">
    <source>
        <dbReference type="EMBL" id="PWN27845.1"/>
    </source>
</evidence>
<feature type="compositionally biased region" description="Pro residues" evidence="1">
    <location>
        <begin position="51"/>
        <end position="67"/>
    </location>
</feature>
<feature type="compositionally biased region" description="Basic and acidic residues" evidence="1">
    <location>
        <begin position="228"/>
        <end position="241"/>
    </location>
</feature>
<reference evidence="2 3" key="1">
    <citation type="journal article" date="2018" name="Mol. Biol. Evol.">
        <title>Broad Genomic Sampling Reveals a Smut Pathogenic Ancestry of the Fungal Clade Ustilaginomycotina.</title>
        <authorList>
            <person name="Kijpornyongpan T."/>
            <person name="Mondo S.J."/>
            <person name="Barry K."/>
            <person name="Sandor L."/>
            <person name="Lee J."/>
            <person name="Lipzen A."/>
            <person name="Pangilinan J."/>
            <person name="LaButti K."/>
            <person name="Hainaut M."/>
            <person name="Henrissat B."/>
            <person name="Grigoriev I.V."/>
            <person name="Spatafora J.W."/>
            <person name="Aime M.C."/>
        </authorList>
    </citation>
    <scope>NUCLEOTIDE SEQUENCE [LARGE SCALE GENOMIC DNA]</scope>
    <source>
        <strain evidence="2 3">MCA 5214</strain>
    </source>
</reference>
<feature type="compositionally biased region" description="Low complexity" evidence="1">
    <location>
        <begin position="35"/>
        <end position="50"/>
    </location>
</feature>
<feature type="compositionally biased region" description="Basic and acidic residues" evidence="1">
    <location>
        <begin position="178"/>
        <end position="188"/>
    </location>
</feature>
<feature type="compositionally biased region" description="Low complexity" evidence="1">
    <location>
        <begin position="217"/>
        <end position="227"/>
    </location>
</feature>
<organism evidence="2 3">
    <name type="scientific">Jaminaea rosea</name>
    <dbReference type="NCBI Taxonomy" id="1569628"/>
    <lineage>
        <taxon>Eukaryota</taxon>
        <taxon>Fungi</taxon>
        <taxon>Dikarya</taxon>
        <taxon>Basidiomycota</taxon>
        <taxon>Ustilaginomycotina</taxon>
        <taxon>Exobasidiomycetes</taxon>
        <taxon>Microstromatales</taxon>
        <taxon>Microstromatales incertae sedis</taxon>
        <taxon>Jaminaea</taxon>
    </lineage>
</organism>
<accession>A0A316UXI1</accession>
<gene>
    <name evidence="2" type="ORF">BDZ90DRAFT_232227</name>
</gene>
<feature type="region of interest" description="Disordered" evidence="1">
    <location>
        <begin position="1"/>
        <end position="164"/>
    </location>
</feature>
<feature type="compositionally biased region" description="Pro residues" evidence="1">
    <location>
        <begin position="124"/>
        <end position="135"/>
    </location>
</feature>
<feature type="compositionally biased region" description="Basic residues" evidence="1">
    <location>
        <begin position="242"/>
        <end position="257"/>
    </location>
</feature>
<dbReference type="Proteomes" id="UP000245884">
    <property type="component" value="Unassembled WGS sequence"/>
</dbReference>
<sequence>MPGARPQPHSAIPRPHPSIAWPDPPPRPASPPPQSARLDSLPLPSSSLPSHPHPPVAPRSMLPPPHGSLPSKPTVKKGVLASAPRARHLIGFSEGLRSVPAPKDVQEMLAERRREDGDEEPAATYPPPPPAPTPRFLPLRRESSIAEEWDNATSTSSTPSVTNFSARGATAEWINKLGEADVAAHPDDWAGSAASYHEDDEDEQQEHLELGAEARCVAEASPSAAEVAEMRDIQPRLEAKRNARKAKQKEAKMRKRREREAQVAAQPQEAVYGAGTNGVTTAAWNEAPRTSAGPDAKEAASIPFPSLQVAQSYQQQPVQSVAHAASAWDDPAGLLDPEPTASLSTIQRTSPADQAQAPPQDSSRNGAWDESLTPVAPSAAPRHPASGRHQRGTFYKGQRSGRNYARAAASRGTPFTELIGPPSMQLDLDAWDSAYDAPVKGASMKAAKQPAGADGIEAEGSAKTQGKKKGWKSAKGKERALTTTVTAQRNGNAGSVGCRRETKQAEQEVGWD</sequence>
<feature type="region of interest" description="Disordered" evidence="1">
    <location>
        <begin position="178"/>
        <end position="274"/>
    </location>
</feature>
<dbReference type="EMBL" id="KZ819667">
    <property type="protein sequence ID" value="PWN27845.1"/>
    <property type="molecule type" value="Genomic_DNA"/>
</dbReference>
<feature type="compositionally biased region" description="Basic and acidic residues" evidence="1">
    <location>
        <begin position="104"/>
        <end position="116"/>
    </location>
</feature>